<keyword evidence="10" id="KW-0547">Nucleotide-binding</keyword>
<dbReference type="PANTHER" id="PTHR30572">
    <property type="entry name" value="MEMBRANE COMPONENT OF TRANSPORTER-RELATED"/>
    <property type="match status" value="1"/>
</dbReference>
<keyword evidence="11" id="KW-1185">Reference proteome</keyword>
<feature type="domain" description="MacB-like periplasmic core" evidence="9">
    <location>
        <begin position="71"/>
        <end position="272"/>
    </location>
</feature>
<dbReference type="EMBL" id="CAIT01000006">
    <property type="protein sequence ID" value="CCH53969.1"/>
    <property type="molecule type" value="Genomic_DNA"/>
</dbReference>
<organism evidence="10 11">
    <name type="scientific">Fibrisoma limi BUZ 3</name>
    <dbReference type="NCBI Taxonomy" id="1185876"/>
    <lineage>
        <taxon>Bacteria</taxon>
        <taxon>Pseudomonadati</taxon>
        <taxon>Bacteroidota</taxon>
        <taxon>Cytophagia</taxon>
        <taxon>Cytophagales</taxon>
        <taxon>Spirosomataceae</taxon>
        <taxon>Fibrisoma</taxon>
    </lineage>
</organism>
<evidence type="ECO:0000259" key="8">
    <source>
        <dbReference type="Pfam" id="PF02687"/>
    </source>
</evidence>
<evidence type="ECO:0000256" key="2">
    <source>
        <dbReference type="ARBA" id="ARBA00022475"/>
    </source>
</evidence>
<dbReference type="STRING" id="1185876.BN8_03105"/>
<sequence>MNERAIRSLTPRLSATHSLFRSFTLSLFTTMLPHLFKLMWNKKRTHMLLIVEILASFLVLFGVTSLIIFNLRNYQEPIGFDYQNVWTLNFNARDQPDSTVGDVMQRVKERILTYPQVESATLFGSNAPYSMNMSNGNVSHGNASILSNHYRSDLDMTKTLNVPVLEGRWFNKSDESADVRTMVINTPLKEALFGDESPLGKQITFGGPGDKHKKEDYFTVIGVIGNFKTQGEYMTNAPGLFQLNKGEARAYNRTVLLKVKPGTDASFEARLTKDLGMLTKDWTLEVSYMENQRQSTHNITLVPVTIFLIISGFLLINVALGLFGVLNVSITKRRSEIGLRRALGATGNGISKQFVGEIWVLATFGLLIGLLFAVQFPLMNVFDLESGVYVTAIVVSIVVIYLIVTLCALFPSRQAAEVQPAIALHEE</sequence>
<gene>
    <name evidence="10" type="ORF">BN8_03105</name>
</gene>
<evidence type="ECO:0000256" key="7">
    <source>
        <dbReference type="SAM" id="Phobius"/>
    </source>
</evidence>
<evidence type="ECO:0000256" key="4">
    <source>
        <dbReference type="ARBA" id="ARBA00022989"/>
    </source>
</evidence>
<dbReference type="GO" id="GO:0005524">
    <property type="term" value="F:ATP binding"/>
    <property type="evidence" value="ECO:0007669"/>
    <property type="project" value="UniProtKB-KW"/>
</dbReference>
<evidence type="ECO:0000256" key="5">
    <source>
        <dbReference type="ARBA" id="ARBA00023136"/>
    </source>
</evidence>
<dbReference type="Pfam" id="PF02687">
    <property type="entry name" value="FtsX"/>
    <property type="match status" value="1"/>
</dbReference>
<evidence type="ECO:0000313" key="11">
    <source>
        <dbReference type="Proteomes" id="UP000009309"/>
    </source>
</evidence>
<dbReference type="GO" id="GO:0005886">
    <property type="term" value="C:plasma membrane"/>
    <property type="evidence" value="ECO:0007669"/>
    <property type="project" value="UniProtKB-SubCell"/>
</dbReference>
<feature type="transmembrane region" description="Helical" evidence="7">
    <location>
        <begin position="388"/>
        <end position="410"/>
    </location>
</feature>
<comment type="caution">
    <text evidence="10">The sequence shown here is derived from an EMBL/GenBank/DDBJ whole genome shotgun (WGS) entry which is preliminary data.</text>
</comment>
<dbReference type="GO" id="GO:0022857">
    <property type="term" value="F:transmembrane transporter activity"/>
    <property type="evidence" value="ECO:0007669"/>
    <property type="project" value="TreeGrafter"/>
</dbReference>
<reference evidence="10 11" key="1">
    <citation type="journal article" date="2012" name="J. Bacteriol.">
        <title>Genome Sequence of the Filamentous Bacterium Fibrisoma limi BUZ 3T.</title>
        <authorList>
            <person name="Filippini M."/>
            <person name="Qi W."/>
            <person name="Jaenicke S."/>
            <person name="Goesmann A."/>
            <person name="Smits T.H."/>
            <person name="Bagheri H.C."/>
        </authorList>
    </citation>
    <scope>NUCLEOTIDE SEQUENCE [LARGE SCALE GENOMIC DNA]</scope>
    <source>
        <strain evidence="11">BUZ 3T</strain>
    </source>
</reference>
<dbReference type="eggNOG" id="COG0577">
    <property type="taxonomic scope" value="Bacteria"/>
</dbReference>
<protein>
    <submittedName>
        <fullName evidence="10">Macrolide export ATP-binding/permease protein macB</fullName>
    </submittedName>
</protein>
<keyword evidence="3 7" id="KW-0812">Transmembrane</keyword>
<proteinExistence type="inferred from homology"/>
<dbReference type="Pfam" id="PF12704">
    <property type="entry name" value="MacB_PCD"/>
    <property type="match status" value="1"/>
</dbReference>
<dbReference type="Proteomes" id="UP000009309">
    <property type="component" value="Unassembled WGS sequence"/>
</dbReference>
<dbReference type="InterPro" id="IPR003838">
    <property type="entry name" value="ABC3_permease_C"/>
</dbReference>
<feature type="transmembrane region" description="Helical" evidence="7">
    <location>
        <begin position="48"/>
        <end position="69"/>
    </location>
</feature>
<comment type="subcellular location">
    <subcellularLocation>
        <location evidence="1">Cell membrane</location>
        <topology evidence="1">Multi-pass membrane protein</topology>
    </subcellularLocation>
</comment>
<feature type="domain" description="ABC3 transporter permease C-terminal" evidence="8">
    <location>
        <begin position="309"/>
        <end position="418"/>
    </location>
</feature>
<evidence type="ECO:0000259" key="9">
    <source>
        <dbReference type="Pfam" id="PF12704"/>
    </source>
</evidence>
<keyword evidence="4 7" id="KW-1133">Transmembrane helix</keyword>
<evidence type="ECO:0000256" key="6">
    <source>
        <dbReference type="ARBA" id="ARBA00038076"/>
    </source>
</evidence>
<dbReference type="InterPro" id="IPR050250">
    <property type="entry name" value="Macrolide_Exporter_MacB"/>
</dbReference>
<feature type="transmembrane region" description="Helical" evidence="7">
    <location>
        <begin position="301"/>
        <end position="326"/>
    </location>
</feature>
<keyword evidence="2" id="KW-1003">Cell membrane</keyword>
<feature type="transmembrane region" description="Helical" evidence="7">
    <location>
        <begin position="358"/>
        <end position="376"/>
    </location>
</feature>
<accession>I2GJ94</accession>
<keyword evidence="10" id="KW-0067">ATP-binding</keyword>
<name>I2GJ94_9BACT</name>
<dbReference type="AlphaFoldDB" id="I2GJ94"/>
<evidence type="ECO:0000256" key="3">
    <source>
        <dbReference type="ARBA" id="ARBA00022692"/>
    </source>
</evidence>
<evidence type="ECO:0000256" key="1">
    <source>
        <dbReference type="ARBA" id="ARBA00004651"/>
    </source>
</evidence>
<dbReference type="PANTHER" id="PTHR30572:SF4">
    <property type="entry name" value="ABC TRANSPORTER PERMEASE YTRF"/>
    <property type="match status" value="1"/>
</dbReference>
<keyword evidence="5 7" id="KW-0472">Membrane</keyword>
<comment type="similarity">
    <text evidence="6">Belongs to the ABC-4 integral membrane protein family.</text>
</comment>
<evidence type="ECO:0000313" key="10">
    <source>
        <dbReference type="EMBL" id="CCH53969.1"/>
    </source>
</evidence>
<dbReference type="InterPro" id="IPR025857">
    <property type="entry name" value="MacB_PCD"/>
</dbReference>